<reference evidence="6 7" key="1">
    <citation type="submission" date="2015-12" db="EMBL/GenBank/DDBJ databases">
        <authorList>
            <person name="Shamseldin A."/>
            <person name="Moawad H."/>
            <person name="Abd El-Rahim W.M."/>
            <person name="Sadowsky M.J."/>
        </authorList>
    </citation>
    <scope>NUCLEOTIDE SEQUENCE [LARGE SCALE GENOMIC DNA]</scope>
    <source>
        <strain evidence="6 7">JC234</strain>
    </source>
</reference>
<gene>
    <name evidence="6" type="ORF">AWJ14_15270</name>
</gene>
<proteinExistence type="inferred from homology"/>
<dbReference type="EMBL" id="LQZT01000049">
    <property type="protein sequence ID" value="OCW55836.1"/>
    <property type="molecule type" value="Genomic_DNA"/>
</dbReference>
<dbReference type="OrthoDB" id="7186766at2"/>
<dbReference type="PANTHER" id="PTHR33337">
    <property type="entry name" value="GFA DOMAIN-CONTAINING PROTEIN"/>
    <property type="match status" value="1"/>
</dbReference>
<evidence type="ECO:0000256" key="4">
    <source>
        <dbReference type="ARBA" id="ARBA00023239"/>
    </source>
</evidence>
<dbReference type="RefSeq" id="WP_066184086.1">
    <property type="nucleotide sequence ID" value="NZ_LQZT01000049.1"/>
</dbReference>
<dbReference type="GO" id="GO:0046872">
    <property type="term" value="F:metal ion binding"/>
    <property type="evidence" value="ECO:0007669"/>
    <property type="project" value="UniProtKB-KW"/>
</dbReference>
<comment type="similarity">
    <text evidence="1">Belongs to the Gfa family.</text>
</comment>
<dbReference type="PANTHER" id="PTHR33337:SF40">
    <property type="entry name" value="CENP-V_GFA DOMAIN-CONTAINING PROTEIN-RELATED"/>
    <property type="match status" value="1"/>
</dbReference>
<keyword evidence="4" id="KW-0456">Lyase</keyword>
<keyword evidence="3" id="KW-0862">Zinc</keyword>
<dbReference type="Gene3D" id="3.90.1590.10">
    <property type="entry name" value="glutathione-dependent formaldehyde- activating enzyme (gfa)"/>
    <property type="match status" value="1"/>
</dbReference>
<dbReference type="PROSITE" id="PS51891">
    <property type="entry name" value="CENP_V_GFA"/>
    <property type="match status" value="1"/>
</dbReference>
<evidence type="ECO:0000259" key="5">
    <source>
        <dbReference type="PROSITE" id="PS51891"/>
    </source>
</evidence>
<dbReference type="Pfam" id="PF04828">
    <property type="entry name" value="GFA"/>
    <property type="match status" value="1"/>
</dbReference>
<dbReference type="InterPro" id="IPR006913">
    <property type="entry name" value="CENP-V/GFA"/>
</dbReference>
<accession>A0A1C1YQZ2</accession>
<comment type="caution">
    <text evidence="6">The sequence shown here is derived from an EMBL/GenBank/DDBJ whole genome shotgun (WGS) entry which is preliminary data.</text>
</comment>
<organism evidence="6 7">
    <name type="scientific">Hoeflea olei</name>
    <dbReference type="NCBI Taxonomy" id="1480615"/>
    <lineage>
        <taxon>Bacteria</taxon>
        <taxon>Pseudomonadati</taxon>
        <taxon>Pseudomonadota</taxon>
        <taxon>Alphaproteobacteria</taxon>
        <taxon>Hyphomicrobiales</taxon>
        <taxon>Rhizobiaceae</taxon>
        <taxon>Hoeflea</taxon>
    </lineage>
</organism>
<dbReference type="STRING" id="1480615.AWJ14_15270"/>
<dbReference type="AlphaFoldDB" id="A0A1C1YQZ2"/>
<sequence length="152" mass="16904">MKPKKLPMSGSCRCGRVKFEISQPPMMTAACHCSGCQRMSSSAYSLTAIMPAEGFRVTEGDTVIGGLKGPELHHHFCPDCMTWMFTRIEGYEAMVNVRPTLLEDSSWFTPFIETVTAEKLPWATTPARHSYEGFPAMEELPKLMAEYEAAGD</sequence>
<dbReference type="InterPro" id="IPR011057">
    <property type="entry name" value="Mss4-like_sf"/>
</dbReference>
<evidence type="ECO:0000313" key="7">
    <source>
        <dbReference type="Proteomes" id="UP000094795"/>
    </source>
</evidence>
<keyword evidence="2" id="KW-0479">Metal-binding</keyword>
<name>A0A1C1YQZ2_9HYPH</name>
<keyword evidence="7" id="KW-1185">Reference proteome</keyword>
<dbReference type="Proteomes" id="UP000094795">
    <property type="component" value="Unassembled WGS sequence"/>
</dbReference>
<dbReference type="GO" id="GO:0016846">
    <property type="term" value="F:carbon-sulfur lyase activity"/>
    <property type="evidence" value="ECO:0007669"/>
    <property type="project" value="InterPro"/>
</dbReference>
<evidence type="ECO:0000256" key="3">
    <source>
        <dbReference type="ARBA" id="ARBA00022833"/>
    </source>
</evidence>
<evidence type="ECO:0000256" key="2">
    <source>
        <dbReference type="ARBA" id="ARBA00022723"/>
    </source>
</evidence>
<protein>
    <submittedName>
        <fullName evidence="6">Aldehyde-activating protein</fullName>
    </submittedName>
</protein>
<dbReference type="PROSITE" id="PS51257">
    <property type="entry name" value="PROKAR_LIPOPROTEIN"/>
    <property type="match status" value="1"/>
</dbReference>
<dbReference type="SUPFAM" id="SSF51316">
    <property type="entry name" value="Mss4-like"/>
    <property type="match status" value="1"/>
</dbReference>
<evidence type="ECO:0000313" key="6">
    <source>
        <dbReference type="EMBL" id="OCW55836.1"/>
    </source>
</evidence>
<feature type="domain" description="CENP-V/GFA" evidence="5">
    <location>
        <begin position="8"/>
        <end position="108"/>
    </location>
</feature>
<evidence type="ECO:0000256" key="1">
    <source>
        <dbReference type="ARBA" id="ARBA00005495"/>
    </source>
</evidence>